<reference evidence="2" key="1">
    <citation type="submission" date="2021-03" db="EMBL/GenBank/DDBJ databases">
        <title>Draft genome sequence of rust myrtle Austropuccinia psidii MF-1, a brazilian biotype.</title>
        <authorList>
            <person name="Quecine M.C."/>
            <person name="Pachon D.M.R."/>
            <person name="Bonatelli M.L."/>
            <person name="Correr F.H."/>
            <person name="Franceschini L.M."/>
            <person name="Leite T.F."/>
            <person name="Margarido G.R.A."/>
            <person name="Almeida C.A."/>
            <person name="Ferrarezi J.A."/>
            <person name="Labate C.A."/>
        </authorList>
    </citation>
    <scope>NUCLEOTIDE SEQUENCE</scope>
    <source>
        <strain evidence="2">MF-1</strain>
    </source>
</reference>
<evidence type="ECO:0000256" key="1">
    <source>
        <dbReference type="SAM" id="MobiDB-lite"/>
    </source>
</evidence>
<keyword evidence="3" id="KW-1185">Reference proteome</keyword>
<accession>A0A9Q3Q9T4</accession>
<dbReference type="Proteomes" id="UP000765509">
    <property type="component" value="Unassembled WGS sequence"/>
</dbReference>
<gene>
    <name evidence="2" type="ORF">O181_130164</name>
</gene>
<feature type="region of interest" description="Disordered" evidence="1">
    <location>
        <begin position="1"/>
        <end position="77"/>
    </location>
</feature>
<sequence>ADCSNIQRPEAIHRCANSVLRKTQSQANTPVTPSEPEGSKGKGKRHSKGLITAKKWKPIANQRSRKPQNSASIQGKPTLKTFTGNITIINPVVTSKGKLPKSAANKFFQGTVKDTLASKGTSQRTDKACLEKEDLEEDTLETVVDGKTMREIISALRFTHQFNRNLKLEDWKDMDQVLQLHQLLKDLFQWSIDNKRFNLASHWAGLGASCQRICLKGIDLKDLMVITKGCNPTRQFRLLEVRENRIRENQATIQAIEEKLT</sequence>
<comment type="caution">
    <text evidence="2">The sequence shown here is derived from an EMBL/GenBank/DDBJ whole genome shotgun (WGS) entry which is preliminary data.</text>
</comment>
<organism evidence="2 3">
    <name type="scientific">Austropuccinia psidii MF-1</name>
    <dbReference type="NCBI Taxonomy" id="1389203"/>
    <lineage>
        <taxon>Eukaryota</taxon>
        <taxon>Fungi</taxon>
        <taxon>Dikarya</taxon>
        <taxon>Basidiomycota</taxon>
        <taxon>Pucciniomycotina</taxon>
        <taxon>Pucciniomycetes</taxon>
        <taxon>Pucciniales</taxon>
        <taxon>Sphaerophragmiaceae</taxon>
        <taxon>Austropuccinia</taxon>
    </lineage>
</organism>
<feature type="non-terminal residue" evidence="2">
    <location>
        <position position="1"/>
    </location>
</feature>
<feature type="compositionally biased region" description="Polar residues" evidence="1">
    <location>
        <begin position="20"/>
        <end position="32"/>
    </location>
</feature>
<protein>
    <submittedName>
        <fullName evidence="2">Uncharacterized protein</fullName>
    </submittedName>
</protein>
<name>A0A9Q3Q9T4_9BASI</name>
<dbReference type="AlphaFoldDB" id="A0A9Q3Q9T4"/>
<evidence type="ECO:0000313" key="2">
    <source>
        <dbReference type="EMBL" id="MBW0590449.1"/>
    </source>
</evidence>
<evidence type="ECO:0000313" key="3">
    <source>
        <dbReference type="Proteomes" id="UP000765509"/>
    </source>
</evidence>
<dbReference type="EMBL" id="AVOT02138463">
    <property type="protein sequence ID" value="MBW0590449.1"/>
    <property type="molecule type" value="Genomic_DNA"/>
</dbReference>
<feature type="compositionally biased region" description="Polar residues" evidence="1">
    <location>
        <begin position="67"/>
        <end position="77"/>
    </location>
</feature>
<proteinExistence type="predicted"/>